<sequence>MESAFDDLDDLRRSVDGALFVGPPNSTRLWRTVQDRRDPCTTEVLPTYAGGLVVRFAATRQDLAGSDTDALHTATGPWTPPRMLYLQHSSDPLVWWDPALVISRPDWLSETPGSDRSPAMRWHPFVTFGQVTRRPRRGAGCVAGTRTQLHRPDALRLGRGRNAAGMERNRHRAYRSRCGGVTTEALRTPRAGHHTPEQSLGRETDRTFSV</sequence>
<feature type="domain" description="Alpha/beta-hydrolase catalytic" evidence="2">
    <location>
        <begin position="2"/>
        <end position="132"/>
    </location>
</feature>
<proteinExistence type="predicted"/>
<evidence type="ECO:0000256" key="1">
    <source>
        <dbReference type="SAM" id="MobiDB-lite"/>
    </source>
</evidence>
<evidence type="ECO:0000313" key="3">
    <source>
        <dbReference type="EMBL" id="CDZ90147.1"/>
    </source>
</evidence>
<dbReference type="AlphaFoldDB" id="A0A098BPH8"/>
<name>A0A098BPH8_9NOCA</name>
<evidence type="ECO:0000259" key="2">
    <source>
        <dbReference type="Pfam" id="PF10081"/>
    </source>
</evidence>
<dbReference type="Proteomes" id="UP000042997">
    <property type="component" value="Unassembled WGS sequence"/>
</dbReference>
<dbReference type="EMBL" id="CCSD01000078">
    <property type="protein sequence ID" value="CDZ90147.1"/>
    <property type="molecule type" value="Genomic_DNA"/>
</dbReference>
<protein>
    <recommendedName>
        <fullName evidence="2">Alpha/beta-hydrolase catalytic domain-containing protein</fullName>
    </recommendedName>
</protein>
<evidence type="ECO:0000313" key="4">
    <source>
        <dbReference type="Proteomes" id="UP000042997"/>
    </source>
</evidence>
<organism evidence="3 4">
    <name type="scientific">Rhodococcus ruber</name>
    <dbReference type="NCBI Taxonomy" id="1830"/>
    <lineage>
        <taxon>Bacteria</taxon>
        <taxon>Bacillati</taxon>
        <taxon>Actinomycetota</taxon>
        <taxon>Actinomycetes</taxon>
        <taxon>Mycobacteriales</taxon>
        <taxon>Nocardiaceae</taxon>
        <taxon>Rhodococcus</taxon>
    </lineage>
</organism>
<dbReference type="Pfam" id="PF10081">
    <property type="entry name" value="Abhydrolase_9"/>
    <property type="match status" value="1"/>
</dbReference>
<gene>
    <name evidence="3" type="ORF">RHRU231_650010</name>
</gene>
<feature type="region of interest" description="Disordered" evidence="1">
    <location>
        <begin position="187"/>
        <end position="210"/>
    </location>
</feature>
<feature type="compositionally biased region" description="Basic and acidic residues" evidence="1">
    <location>
        <begin position="194"/>
        <end position="210"/>
    </location>
</feature>
<accession>A0A098BPH8</accession>
<reference evidence="3 4" key="1">
    <citation type="journal article" date="2014" name="Genome Announc.">
        <title>Draft Genome Sequence of Propane- and Butane-Oxidizing Actinobacterium Rhodococcus ruber IEGM 231.</title>
        <authorList>
            <person name="Ivshina I.B."/>
            <person name="Kuyukina M.S."/>
            <person name="Krivoruchko A.V."/>
            <person name="Barbe V."/>
            <person name="Fischer C."/>
        </authorList>
    </citation>
    <scope>NUCLEOTIDE SEQUENCE [LARGE SCALE GENOMIC DNA]</scope>
</reference>
<dbReference type="ESTHER" id="9noca-a0a098bph8">
    <property type="family name" value="Abhydrolase_9"/>
</dbReference>
<dbReference type="InterPro" id="IPR027787">
    <property type="entry name" value="Alpha/beta-hydrolase_catalytic"/>
</dbReference>